<name>A0A9D2I5B6_9FIRM</name>
<evidence type="ECO:0000256" key="14">
    <source>
        <dbReference type="SAM" id="Coils"/>
    </source>
</evidence>
<feature type="transmembrane region" description="Helical" evidence="15">
    <location>
        <begin position="20"/>
        <end position="39"/>
    </location>
</feature>
<dbReference type="AlphaFoldDB" id="A0A9D2I5B6"/>
<evidence type="ECO:0000259" key="16">
    <source>
        <dbReference type="PROSITE" id="PS50109"/>
    </source>
</evidence>
<evidence type="ECO:0000256" key="11">
    <source>
        <dbReference type="ARBA" id="ARBA00022989"/>
    </source>
</evidence>
<keyword evidence="6" id="KW-0808">Transferase</keyword>
<evidence type="ECO:0000256" key="9">
    <source>
        <dbReference type="ARBA" id="ARBA00022777"/>
    </source>
</evidence>
<dbReference type="GO" id="GO:0005524">
    <property type="term" value="F:ATP binding"/>
    <property type="evidence" value="ECO:0007669"/>
    <property type="project" value="UniProtKB-KW"/>
</dbReference>
<evidence type="ECO:0000256" key="7">
    <source>
        <dbReference type="ARBA" id="ARBA00022692"/>
    </source>
</evidence>
<dbReference type="SMART" id="SM00388">
    <property type="entry name" value="HisKA"/>
    <property type="match status" value="1"/>
</dbReference>
<dbReference type="SUPFAM" id="SSF55874">
    <property type="entry name" value="ATPase domain of HSP90 chaperone/DNA topoisomerase II/histidine kinase"/>
    <property type="match status" value="1"/>
</dbReference>
<proteinExistence type="predicted"/>
<sequence length="350" mass="39864">MRTDKKSGVQKRRRLAGEILEYLLLSLAISAFTFCFLYFTSESMADTYLAGRDVVLSPSGQTVLGVWLRSICLTASVVLFLILFLFLLGQRMAYLLKIIHGVDDLQASHMDASILLEGNDELTELAEKINALAESERELDRKERQMKEERDAWIRSLSHDIRTPLTSMISYTQLLADRHSLSETDIRDYIHLIQAKTEQIRELTDRLSGRKRQNPEKVEHIRLLLEQLALEWEESLEGHFSCEADFSGLTDFSGMADIYAFRRIFDNLASNTLKYADPAQPVTLTVTGKENLMIIIQKNGVKKYDSSPESTGIGLENIRRIAADYDGTLEVRRSREDFSLEISMKIPACL</sequence>
<evidence type="ECO:0000256" key="5">
    <source>
        <dbReference type="ARBA" id="ARBA00022553"/>
    </source>
</evidence>
<evidence type="ECO:0000256" key="12">
    <source>
        <dbReference type="ARBA" id="ARBA00023012"/>
    </source>
</evidence>
<dbReference type="PANTHER" id="PTHR45528:SF1">
    <property type="entry name" value="SENSOR HISTIDINE KINASE CPXA"/>
    <property type="match status" value="1"/>
</dbReference>
<organism evidence="17 18">
    <name type="scientific">Candidatus Eisenbergiella merdipullorum</name>
    <dbReference type="NCBI Taxonomy" id="2838553"/>
    <lineage>
        <taxon>Bacteria</taxon>
        <taxon>Bacillati</taxon>
        <taxon>Bacillota</taxon>
        <taxon>Clostridia</taxon>
        <taxon>Lachnospirales</taxon>
        <taxon>Lachnospiraceae</taxon>
        <taxon>Eisenbergiella</taxon>
    </lineage>
</organism>
<reference evidence="17" key="1">
    <citation type="journal article" date="2021" name="PeerJ">
        <title>Extensive microbial diversity within the chicken gut microbiome revealed by metagenomics and culture.</title>
        <authorList>
            <person name="Gilroy R."/>
            <person name="Ravi A."/>
            <person name="Getino M."/>
            <person name="Pursley I."/>
            <person name="Horton D.L."/>
            <person name="Alikhan N.F."/>
            <person name="Baker D."/>
            <person name="Gharbi K."/>
            <person name="Hall N."/>
            <person name="Watson M."/>
            <person name="Adriaenssens E.M."/>
            <person name="Foster-Nyarko E."/>
            <person name="Jarju S."/>
            <person name="Secka A."/>
            <person name="Antonio M."/>
            <person name="Oren A."/>
            <person name="Chaudhuri R.R."/>
            <person name="La Ragione R."/>
            <person name="Hildebrand F."/>
            <person name="Pallen M.J."/>
        </authorList>
    </citation>
    <scope>NUCLEOTIDE SEQUENCE</scope>
    <source>
        <strain evidence="17">CHK179-7159</strain>
    </source>
</reference>
<evidence type="ECO:0000256" key="4">
    <source>
        <dbReference type="ARBA" id="ARBA00022475"/>
    </source>
</evidence>
<feature type="domain" description="Histidine kinase" evidence="16">
    <location>
        <begin position="156"/>
        <end position="350"/>
    </location>
</feature>
<dbReference type="InterPro" id="IPR050398">
    <property type="entry name" value="HssS/ArlS-like"/>
</dbReference>
<evidence type="ECO:0000256" key="8">
    <source>
        <dbReference type="ARBA" id="ARBA00022741"/>
    </source>
</evidence>
<dbReference type="InterPro" id="IPR003594">
    <property type="entry name" value="HATPase_dom"/>
</dbReference>
<dbReference type="PROSITE" id="PS50109">
    <property type="entry name" value="HIS_KIN"/>
    <property type="match status" value="1"/>
</dbReference>
<evidence type="ECO:0000256" key="6">
    <source>
        <dbReference type="ARBA" id="ARBA00022679"/>
    </source>
</evidence>
<evidence type="ECO:0000256" key="1">
    <source>
        <dbReference type="ARBA" id="ARBA00000085"/>
    </source>
</evidence>
<protein>
    <recommendedName>
        <fullName evidence="3">histidine kinase</fullName>
        <ecNumber evidence="3">2.7.13.3</ecNumber>
    </recommendedName>
</protein>
<dbReference type="EC" id="2.7.13.3" evidence="3"/>
<evidence type="ECO:0000256" key="15">
    <source>
        <dbReference type="SAM" id="Phobius"/>
    </source>
</evidence>
<keyword evidence="12" id="KW-0902">Two-component regulatory system</keyword>
<dbReference type="InterPro" id="IPR036097">
    <property type="entry name" value="HisK_dim/P_sf"/>
</dbReference>
<evidence type="ECO:0000313" key="18">
    <source>
        <dbReference type="Proteomes" id="UP000886858"/>
    </source>
</evidence>
<dbReference type="GO" id="GO:0005886">
    <property type="term" value="C:plasma membrane"/>
    <property type="evidence" value="ECO:0007669"/>
    <property type="project" value="UniProtKB-SubCell"/>
</dbReference>
<feature type="coiled-coil region" evidence="14">
    <location>
        <begin position="186"/>
        <end position="213"/>
    </location>
</feature>
<dbReference type="Gene3D" id="1.10.287.130">
    <property type="match status" value="1"/>
</dbReference>
<keyword evidence="5" id="KW-0597">Phosphoprotein</keyword>
<keyword evidence="7 15" id="KW-0812">Transmembrane</keyword>
<dbReference type="CDD" id="cd00082">
    <property type="entry name" value="HisKA"/>
    <property type="match status" value="1"/>
</dbReference>
<keyword evidence="10" id="KW-0067">ATP-binding</keyword>
<keyword evidence="13 15" id="KW-0472">Membrane</keyword>
<comment type="caution">
    <text evidence="17">The sequence shown here is derived from an EMBL/GenBank/DDBJ whole genome shotgun (WGS) entry which is preliminary data.</text>
</comment>
<keyword evidence="8" id="KW-0547">Nucleotide-binding</keyword>
<comment type="subcellular location">
    <subcellularLocation>
        <location evidence="2">Cell membrane</location>
        <topology evidence="2">Multi-pass membrane protein</topology>
    </subcellularLocation>
</comment>
<feature type="coiled-coil region" evidence="14">
    <location>
        <begin position="119"/>
        <end position="152"/>
    </location>
</feature>
<comment type="catalytic activity">
    <reaction evidence="1">
        <text>ATP + protein L-histidine = ADP + protein N-phospho-L-histidine.</text>
        <dbReference type="EC" id="2.7.13.3"/>
    </reaction>
</comment>
<evidence type="ECO:0000256" key="13">
    <source>
        <dbReference type="ARBA" id="ARBA00023136"/>
    </source>
</evidence>
<dbReference type="EMBL" id="DWYY01000058">
    <property type="protein sequence ID" value="HJA92552.1"/>
    <property type="molecule type" value="Genomic_DNA"/>
</dbReference>
<dbReference type="Gene3D" id="3.30.565.10">
    <property type="entry name" value="Histidine kinase-like ATPase, C-terminal domain"/>
    <property type="match status" value="1"/>
</dbReference>
<dbReference type="Proteomes" id="UP000886858">
    <property type="component" value="Unassembled WGS sequence"/>
</dbReference>
<gene>
    <name evidence="17" type="ORF">H9717_05485</name>
</gene>
<dbReference type="Pfam" id="PF00512">
    <property type="entry name" value="HisKA"/>
    <property type="match status" value="1"/>
</dbReference>
<reference evidence="17" key="2">
    <citation type="submission" date="2021-04" db="EMBL/GenBank/DDBJ databases">
        <authorList>
            <person name="Gilroy R."/>
        </authorList>
    </citation>
    <scope>NUCLEOTIDE SEQUENCE</scope>
    <source>
        <strain evidence="17">CHK179-7159</strain>
    </source>
</reference>
<dbReference type="InterPro" id="IPR036890">
    <property type="entry name" value="HATPase_C_sf"/>
</dbReference>
<evidence type="ECO:0000256" key="10">
    <source>
        <dbReference type="ARBA" id="ARBA00022840"/>
    </source>
</evidence>
<keyword evidence="11 15" id="KW-1133">Transmembrane helix</keyword>
<keyword evidence="14" id="KW-0175">Coiled coil</keyword>
<dbReference type="GO" id="GO:0000155">
    <property type="term" value="F:phosphorelay sensor kinase activity"/>
    <property type="evidence" value="ECO:0007669"/>
    <property type="project" value="InterPro"/>
</dbReference>
<dbReference type="InterPro" id="IPR005467">
    <property type="entry name" value="His_kinase_dom"/>
</dbReference>
<evidence type="ECO:0000256" key="2">
    <source>
        <dbReference type="ARBA" id="ARBA00004651"/>
    </source>
</evidence>
<dbReference type="Pfam" id="PF02518">
    <property type="entry name" value="HATPase_c"/>
    <property type="match status" value="1"/>
</dbReference>
<evidence type="ECO:0000256" key="3">
    <source>
        <dbReference type="ARBA" id="ARBA00012438"/>
    </source>
</evidence>
<dbReference type="SUPFAM" id="SSF47384">
    <property type="entry name" value="Homodimeric domain of signal transducing histidine kinase"/>
    <property type="match status" value="1"/>
</dbReference>
<feature type="transmembrane region" description="Helical" evidence="15">
    <location>
        <begin position="66"/>
        <end position="88"/>
    </location>
</feature>
<dbReference type="InterPro" id="IPR003661">
    <property type="entry name" value="HisK_dim/P_dom"/>
</dbReference>
<keyword evidence="9 17" id="KW-0418">Kinase</keyword>
<keyword evidence="4" id="KW-1003">Cell membrane</keyword>
<dbReference type="PANTHER" id="PTHR45528">
    <property type="entry name" value="SENSOR HISTIDINE KINASE CPXA"/>
    <property type="match status" value="1"/>
</dbReference>
<evidence type="ECO:0000313" key="17">
    <source>
        <dbReference type="EMBL" id="HJA92552.1"/>
    </source>
</evidence>
<accession>A0A9D2I5B6</accession>